<keyword evidence="3" id="KW-1185">Reference proteome</keyword>
<comment type="caution">
    <text evidence="2">The sequence shown here is derived from an EMBL/GenBank/DDBJ whole genome shotgun (WGS) entry which is preliminary data.</text>
</comment>
<sequence>MTATRPHRRTADPRHRVVVFGFALAALLATLAVCSGTSAVAPPTPAARPWLLSGTSTAAPPVSADPQRSARPVTPVTGQRATGHGGRDGAGAAPEAEAGRAYGPALVCSPFERGAGHGSGCSGPTEHLADATLPGPPPQPAPASPPRLPLAPAGAAPGPDGPLSDADLAPDLHLLQVMRT</sequence>
<gene>
    <name evidence="2" type="ORF">AQ490_00770</name>
</gene>
<dbReference type="AlphaFoldDB" id="A0A0T6LZ97"/>
<protein>
    <submittedName>
        <fullName evidence="2">Uncharacterized protein</fullName>
    </submittedName>
</protein>
<dbReference type="RefSeq" id="WP_026220047.1">
    <property type="nucleotide sequence ID" value="NZ_LLZU01000001.1"/>
</dbReference>
<evidence type="ECO:0000313" key="3">
    <source>
        <dbReference type="Proteomes" id="UP000050867"/>
    </source>
</evidence>
<dbReference type="Proteomes" id="UP000050867">
    <property type="component" value="Unassembled WGS sequence"/>
</dbReference>
<feature type="compositionally biased region" description="Low complexity" evidence="1">
    <location>
        <begin position="150"/>
        <end position="167"/>
    </location>
</feature>
<feature type="region of interest" description="Disordered" evidence="1">
    <location>
        <begin position="116"/>
        <end position="169"/>
    </location>
</feature>
<accession>A0A0T6LZ97</accession>
<evidence type="ECO:0000313" key="2">
    <source>
        <dbReference type="EMBL" id="KRV51333.1"/>
    </source>
</evidence>
<name>A0A0T6LZ97_WENVI</name>
<dbReference type="STRING" id="76728.AQ490_00770"/>
<organism evidence="2 3">
    <name type="scientific">Wenjunlia vitaminophila</name>
    <name type="common">Streptomyces vitaminophilus</name>
    <dbReference type="NCBI Taxonomy" id="76728"/>
    <lineage>
        <taxon>Bacteria</taxon>
        <taxon>Bacillati</taxon>
        <taxon>Actinomycetota</taxon>
        <taxon>Actinomycetes</taxon>
        <taxon>Kitasatosporales</taxon>
        <taxon>Streptomycetaceae</taxon>
        <taxon>Wenjunlia</taxon>
    </lineage>
</organism>
<reference evidence="2 3" key="1">
    <citation type="submission" date="2015-10" db="EMBL/GenBank/DDBJ databases">
        <title>Draft genome sequence of pyrrolomycin-producing Streptomyces vitaminophilus.</title>
        <authorList>
            <person name="Graham D.E."/>
            <person name="Mahan K.M."/>
            <person name="Klingeman D.M."/>
            <person name="Hettich R.L."/>
            <person name="Parry R.J."/>
        </authorList>
    </citation>
    <scope>NUCLEOTIDE SEQUENCE [LARGE SCALE GENOMIC DNA]</scope>
    <source>
        <strain evidence="2 3">ATCC 31673</strain>
    </source>
</reference>
<feature type="region of interest" description="Disordered" evidence="1">
    <location>
        <begin position="51"/>
        <end position="98"/>
    </location>
</feature>
<dbReference type="EMBL" id="LLZU01000001">
    <property type="protein sequence ID" value="KRV51333.1"/>
    <property type="molecule type" value="Genomic_DNA"/>
</dbReference>
<proteinExistence type="predicted"/>
<feature type="compositionally biased region" description="Pro residues" evidence="1">
    <location>
        <begin position="134"/>
        <end position="149"/>
    </location>
</feature>
<evidence type="ECO:0000256" key="1">
    <source>
        <dbReference type="SAM" id="MobiDB-lite"/>
    </source>
</evidence>